<evidence type="ECO:0000313" key="2">
    <source>
        <dbReference type="Proteomes" id="UP000507222"/>
    </source>
</evidence>
<organism evidence="1 2">
    <name type="scientific">Prunus armeniaca</name>
    <name type="common">Apricot</name>
    <name type="synonym">Armeniaca vulgaris</name>
    <dbReference type="NCBI Taxonomy" id="36596"/>
    <lineage>
        <taxon>Eukaryota</taxon>
        <taxon>Viridiplantae</taxon>
        <taxon>Streptophyta</taxon>
        <taxon>Embryophyta</taxon>
        <taxon>Tracheophyta</taxon>
        <taxon>Spermatophyta</taxon>
        <taxon>Magnoliopsida</taxon>
        <taxon>eudicotyledons</taxon>
        <taxon>Gunneridae</taxon>
        <taxon>Pentapetalae</taxon>
        <taxon>rosids</taxon>
        <taxon>fabids</taxon>
        <taxon>Rosales</taxon>
        <taxon>Rosaceae</taxon>
        <taxon>Amygdaloideae</taxon>
        <taxon>Amygdaleae</taxon>
        <taxon>Prunus</taxon>
    </lineage>
</organism>
<dbReference type="AlphaFoldDB" id="A0A6J5VP84"/>
<dbReference type="Proteomes" id="UP000507222">
    <property type="component" value="Unassembled WGS sequence"/>
</dbReference>
<evidence type="ECO:0000313" key="1">
    <source>
        <dbReference type="EMBL" id="CAB4289467.1"/>
    </source>
</evidence>
<name>A0A6J5VP84_PRUAR</name>
<gene>
    <name evidence="1" type="ORF">CURHAP_LOCUS48229</name>
</gene>
<accession>A0A6J5VP84</accession>
<sequence length="70" mass="7838">MSPPPPLQHHHQGMEVKKSAPAIVFKKWSQVRIESGLGLRLGWSLGRRKYRGRGRAYEKVAWVGSLVGCA</sequence>
<dbReference type="EMBL" id="CAEKDK010000008">
    <property type="protein sequence ID" value="CAB4289467.1"/>
    <property type="molecule type" value="Genomic_DNA"/>
</dbReference>
<protein>
    <submittedName>
        <fullName evidence="1">Uncharacterized protein</fullName>
    </submittedName>
</protein>
<reference evidence="1 2" key="1">
    <citation type="submission" date="2020-05" db="EMBL/GenBank/DDBJ databases">
        <authorList>
            <person name="Campoy J."/>
            <person name="Schneeberger K."/>
            <person name="Spophaly S."/>
        </authorList>
    </citation>
    <scope>NUCLEOTIDE SEQUENCE [LARGE SCALE GENOMIC DNA]</scope>
    <source>
        <strain evidence="1">PruArmRojPasFocal</strain>
    </source>
</reference>
<proteinExistence type="predicted"/>